<gene>
    <name evidence="2" type="ORF">AVEN_76757_1</name>
</gene>
<feature type="region of interest" description="Disordered" evidence="1">
    <location>
        <begin position="1"/>
        <end position="27"/>
    </location>
</feature>
<evidence type="ECO:0000313" key="2">
    <source>
        <dbReference type="EMBL" id="GBN81811.1"/>
    </source>
</evidence>
<comment type="caution">
    <text evidence="2">The sequence shown here is derived from an EMBL/GenBank/DDBJ whole genome shotgun (WGS) entry which is preliminary data.</text>
</comment>
<name>A0A4Y2S1F2_ARAVE</name>
<reference evidence="2 3" key="1">
    <citation type="journal article" date="2019" name="Sci. Rep.">
        <title>Orb-weaving spider Araneus ventricosus genome elucidates the spidroin gene catalogue.</title>
        <authorList>
            <person name="Kono N."/>
            <person name="Nakamura H."/>
            <person name="Ohtoshi R."/>
            <person name="Moran D.A.P."/>
            <person name="Shinohara A."/>
            <person name="Yoshida Y."/>
            <person name="Fujiwara M."/>
            <person name="Mori M."/>
            <person name="Tomita M."/>
            <person name="Arakawa K."/>
        </authorList>
    </citation>
    <scope>NUCLEOTIDE SEQUENCE [LARGE SCALE GENOMIC DNA]</scope>
</reference>
<dbReference type="EMBL" id="BGPR01019401">
    <property type="protein sequence ID" value="GBN81811.1"/>
    <property type="molecule type" value="Genomic_DNA"/>
</dbReference>
<keyword evidence="3" id="KW-1185">Reference proteome</keyword>
<sequence>MAVGAWISSSSTPKQTSPFSKGVSESKEDSFFFLDKRREMWQKHEQCQSQTVPEDVVIRHLSARFVFVGMSAFGLPRIVYPAASSRSAVYFIDWVINSRLATDLSS</sequence>
<feature type="compositionally biased region" description="Polar residues" evidence="1">
    <location>
        <begin position="7"/>
        <end position="19"/>
    </location>
</feature>
<protein>
    <submittedName>
        <fullName evidence="2">Uncharacterized protein</fullName>
    </submittedName>
</protein>
<accession>A0A4Y2S1F2</accession>
<evidence type="ECO:0000256" key="1">
    <source>
        <dbReference type="SAM" id="MobiDB-lite"/>
    </source>
</evidence>
<organism evidence="2 3">
    <name type="scientific">Araneus ventricosus</name>
    <name type="common">Orbweaver spider</name>
    <name type="synonym">Epeira ventricosa</name>
    <dbReference type="NCBI Taxonomy" id="182803"/>
    <lineage>
        <taxon>Eukaryota</taxon>
        <taxon>Metazoa</taxon>
        <taxon>Ecdysozoa</taxon>
        <taxon>Arthropoda</taxon>
        <taxon>Chelicerata</taxon>
        <taxon>Arachnida</taxon>
        <taxon>Araneae</taxon>
        <taxon>Araneomorphae</taxon>
        <taxon>Entelegynae</taxon>
        <taxon>Araneoidea</taxon>
        <taxon>Araneidae</taxon>
        <taxon>Araneus</taxon>
    </lineage>
</organism>
<dbReference type="Proteomes" id="UP000499080">
    <property type="component" value="Unassembled WGS sequence"/>
</dbReference>
<dbReference type="AlphaFoldDB" id="A0A4Y2S1F2"/>
<proteinExistence type="predicted"/>
<evidence type="ECO:0000313" key="3">
    <source>
        <dbReference type="Proteomes" id="UP000499080"/>
    </source>
</evidence>